<keyword evidence="4 10" id="KW-1133">Transmembrane helix</keyword>
<comment type="similarity">
    <text evidence="9">Belongs to the G-protein coupled receptor 1 family.</text>
</comment>
<dbReference type="SUPFAM" id="SSF81321">
    <property type="entry name" value="Family A G protein-coupled receptor-like"/>
    <property type="match status" value="1"/>
</dbReference>
<evidence type="ECO:0000256" key="5">
    <source>
        <dbReference type="ARBA" id="ARBA00023040"/>
    </source>
</evidence>
<comment type="caution">
    <text evidence="12">The sequence shown here is derived from an EMBL/GenBank/DDBJ whole genome shotgun (WGS) entry which is preliminary data.</text>
</comment>
<dbReference type="Pfam" id="PF00001">
    <property type="entry name" value="7tm_1"/>
    <property type="match status" value="1"/>
</dbReference>
<evidence type="ECO:0000256" key="2">
    <source>
        <dbReference type="ARBA" id="ARBA00022475"/>
    </source>
</evidence>
<feature type="domain" description="G-protein coupled receptors family 1 profile" evidence="11">
    <location>
        <begin position="38"/>
        <end position="245"/>
    </location>
</feature>
<keyword evidence="13" id="KW-1185">Reference proteome</keyword>
<dbReference type="GO" id="GO:0004930">
    <property type="term" value="F:G protein-coupled receptor activity"/>
    <property type="evidence" value="ECO:0007669"/>
    <property type="project" value="UniProtKB-KW"/>
</dbReference>
<feature type="transmembrane region" description="Helical" evidence="10">
    <location>
        <begin position="59"/>
        <end position="85"/>
    </location>
</feature>
<evidence type="ECO:0000256" key="3">
    <source>
        <dbReference type="ARBA" id="ARBA00022692"/>
    </source>
</evidence>
<comment type="subcellular location">
    <subcellularLocation>
        <location evidence="1">Cell membrane</location>
        <topology evidence="1">Multi-pass membrane protein</topology>
    </subcellularLocation>
</comment>
<evidence type="ECO:0000256" key="8">
    <source>
        <dbReference type="ARBA" id="ARBA00023224"/>
    </source>
</evidence>
<gene>
    <name evidence="12" type="ORF">OS493_017124</name>
</gene>
<protein>
    <recommendedName>
        <fullName evidence="11">G-protein coupled receptors family 1 profile domain-containing protein</fullName>
    </recommendedName>
</protein>
<feature type="transmembrane region" description="Helical" evidence="10">
    <location>
        <begin position="233"/>
        <end position="253"/>
    </location>
</feature>
<dbReference type="PANTHER" id="PTHR24249:SF372">
    <property type="entry name" value="G-PROTEIN COUPLED RECEPTORS FAMILY 1 PROFILE DOMAIN-CONTAINING PROTEIN"/>
    <property type="match status" value="1"/>
</dbReference>
<dbReference type="CDD" id="cd00637">
    <property type="entry name" value="7tm_classA_rhodopsin-like"/>
    <property type="match status" value="1"/>
</dbReference>
<dbReference type="OrthoDB" id="9445642at2759"/>
<evidence type="ECO:0000259" key="11">
    <source>
        <dbReference type="PROSITE" id="PS50262"/>
    </source>
</evidence>
<dbReference type="InterPro" id="IPR000276">
    <property type="entry name" value="GPCR_Rhodpsn"/>
</dbReference>
<evidence type="ECO:0000256" key="7">
    <source>
        <dbReference type="ARBA" id="ARBA00023170"/>
    </source>
</evidence>
<keyword evidence="3 9" id="KW-0812">Transmembrane</keyword>
<evidence type="ECO:0000313" key="13">
    <source>
        <dbReference type="Proteomes" id="UP001163046"/>
    </source>
</evidence>
<name>A0A9X0CGQ9_9CNID</name>
<dbReference type="PROSITE" id="PS50262">
    <property type="entry name" value="G_PROTEIN_RECEP_F1_2"/>
    <property type="match status" value="1"/>
</dbReference>
<keyword evidence="2" id="KW-1003">Cell membrane</keyword>
<organism evidence="12 13">
    <name type="scientific">Desmophyllum pertusum</name>
    <dbReference type="NCBI Taxonomy" id="174260"/>
    <lineage>
        <taxon>Eukaryota</taxon>
        <taxon>Metazoa</taxon>
        <taxon>Cnidaria</taxon>
        <taxon>Anthozoa</taxon>
        <taxon>Hexacorallia</taxon>
        <taxon>Scleractinia</taxon>
        <taxon>Caryophylliina</taxon>
        <taxon>Caryophylliidae</taxon>
        <taxon>Desmophyllum</taxon>
    </lineage>
</organism>
<dbReference type="Gene3D" id="1.20.1070.10">
    <property type="entry name" value="Rhodopsin 7-helix transmembrane proteins"/>
    <property type="match status" value="1"/>
</dbReference>
<dbReference type="PRINTS" id="PR00237">
    <property type="entry name" value="GPCRRHODOPSN"/>
</dbReference>
<evidence type="ECO:0000256" key="10">
    <source>
        <dbReference type="SAM" id="Phobius"/>
    </source>
</evidence>
<evidence type="ECO:0000256" key="6">
    <source>
        <dbReference type="ARBA" id="ARBA00023136"/>
    </source>
</evidence>
<feature type="transmembrane region" description="Helical" evidence="10">
    <location>
        <begin position="133"/>
        <end position="156"/>
    </location>
</feature>
<dbReference type="InterPro" id="IPR050569">
    <property type="entry name" value="TAAR"/>
</dbReference>
<dbReference type="EMBL" id="MU827786">
    <property type="protein sequence ID" value="KAJ7333582.1"/>
    <property type="molecule type" value="Genomic_DNA"/>
</dbReference>
<feature type="transmembrane region" description="Helical" evidence="10">
    <location>
        <begin position="23"/>
        <end position="47"/>
    </location>
</feature>
<evidence type="ECO:0000256" key="9">
    <source>
        <dbReference type="RuleBase" id="RU000688"/>
    </source>
</evidence>
<feature type="transmembrane region" description="Helical" evidence="10">
    <location>
        <begin position="168"/>
        <end position="194"/>
    </location>
</feature>
<keyword evidence="7 9" id="KW-0675">Receptor</keyword>
<dbReference type="InterPro" id="IPR017452">
    <property type="entry name" value="GPCR_Rhodpsn_7TM"/>
</dbReference>
<dbReference type="AlphaFoldDB" id="A0A9X0CGQ9"/>
<evidence type="ECO:0000313" key="12">
    <source>
        <dbReference type="EMBL" id="KAJ7333582.1"/>
    </source>
</evidence>
<evidence type="ECO:0000256" key="4">
    <source>
        <dbReference type="ARBA" id="ARBA00022989"/>
    </source>
</evidence>
<dbReference type="PANTHER" id="PTHR24249">
    <property type="entry name" value="HISTAMINE RECEPTOR-RELATED G-PROTEIN COUPLED RECEPTOR"/>
    <property type="match status" value="1"/>
</dbReference>
<dbReference type="Proteomes" id="UP001163046">
    <property type="component" value="Unassembled WGS sequence"/>
</dbReference>
<dbReference type="GO" id="GO:0005886">
    <property type="term" value="C:plasma membrane"/>
    <property type="evidence" value="ECO:0007669"/>
    <property type="project" value="UniProtKB-SubCell"/>
</dbReference>
<keyword evidence="6 10" id="KW-0472">Membrane</keyword>
<evidence type="ECO:0000256" key="1">
    <source>
        <dbReference type="ARBA" id="ARBA00004651"/>
    </source>
</evidence>
<sequence length="276" mass="31747">MLNTTSNHSRSPIDFSLEPQDTWYWIIKGIIAILAVIGNGLVIYFIVFKRRLRVTNNWFVLSLAIADFCIGLFTTLSGLACTFQFRCDWRMQITFYNFLLFASTLNLWAMAIDRYIGIVHSLRYVSLMTTTRVISMVAMSWAISFLAAFVRLLWLYDIGLAGKTIEKYYRVAIDLLFGVLSCVMLVTIYVRIFFICRNLTKESTTQLDQINYNHATSGSKCHRQSRRNSSVRVLGSVVLLFVLCYSLSIYVSFCLNFKMCCFKSCCRYNICVNGTP</sequence>
<feature type="transmembrane region" description="Helical" evidence="10">
    <location>
        <begin position="91"/>
        <end position="112"/>
    </location>
</feature>
<keyword evidence="8 9" id="KW-0807">Transducer</keyword>
<keyword evidence="5 9" id="KW-0297">G-protein coupled receptor</keyword>
<dbReference type="PROSITE" id="PS00237">
    <property type="entry name" value="G_PROTEIN_RECEP_F1_1"/>
    <property type="match status" value="1"/>
</dbReference>
<accession>A0A9X0CGQ9</accession>
<proteinExistence type="inferred from homology"/>
<reference evidence="12" key="1">
    <citation type="submission" date="2023-01" db="EMBL/GenBank/DDBJ databases">
        <title>Genome assembly of the deep-sea coral Lophelia pertusa.</title>
        <authorList>
            <person name="Herrera S."/>
            <person name="Cordes E."/>
        </authorList>
    </citation>
    <scope>NUCLEOTIDE SEQUENCE</scope>
    <source>
        <strain evidence="12">USNM1676648</strain>
        <tissue evidence="12">Polyp</tissue>
    </source>
</reference>